<proteinExistence type="predicted"/>
<keyword evidence="1" id="KW-0472">Membrane</keyword>
<dbReference type="InterPro" id="IPR045584">
    <property type="entry name" value="Pilin-like"/>
</dbReference>
<evidence type="ECO:0000256" key="1">
    <source>
        <dbReference type="SAM" id="Phobius"/>
    </source>
</evidence>
<dbReference type="HOGENOM" id="CLU_103234_3_0_6"/>
<dbReference type="STRING" id="697282.Mettu_0320"/>
<dbReference type="Pfam" id="PF22150">
    <property type="entry name" value="Tt1218-like"/>
    <property type="match status" value="1"/>
</dbReference>
<dbReference type="EMBL" id="JH109152">
    <property type="protein sequence ID" value="EGW21554.1"/>
    <property type="molecule type" value="Genomic_DNA"/>
</dbReference>
<name>G3IUE4_METTV</name>
<dbReference type="Proteomes" id="UP000004664">
    <property type="component" value="Unassembled WGS sequence"/>
</dbReference>
<dbReference type="Pfam" id="PF07963">
    <property type="entry name" value="N_methyl"/>
    <property type="match status" value="1"/>
</dbReference>
<evidence type="ECO:0000259" key="2">
    <source>
        <dbReference type="Pfam" id="PF22150"/>
    </source>
</evidence>
<protein>
    <submittedName>
        <fullName evidence="3">Type IV pilus modification protein PilV</fullName>
    </submittedName>
</protein>
<dbReference type="InterPro" id="IPR054402">
    <property type="entry name" value="Tt1218-like_dom"/>
</dbReference>
<dbReference type="eggNOG" id="COG4967">
    <property type="taxonomic scope" value="Bacteria"/>
</dbReference>
<accession>G3IUE4</accession>
<keyword evidence="1" id="KW-0812">Transmembrane</keyword>
<sequence>MYQNMKTNGGFTLIEVLIAMLVLAVGLLGLAGLQATSLKNNQSAYNRSQATQLAYDLADRMRANIAGKANYTAVLPSSATAKENCLTTTGCSPADLAENDLFEWNSAVSNNLPSGIGTIATAGNMFTITITWDEDRDGDDSNNHNFQTRFQL</sequence>
<dbReference type="NCBIfam" id="TIGR02523">
    <property type="entry name" value="type_IV_pilV"/>
    <property type="match status" value="1"/>
</dbReference>
<dbReference type="InterPro" id="IPR012902">
    <property type="entry name" value="N_methyl_site"/>
</dbReference>
<keyword evidence="4" id="KW-1185">Reference proteome</keyword>
<dbReference type="SUPFAM" id="SSF54523">
    <property type="entry name" value="Pili subunits"/>
    <property type="match status" value="1"/>
</dbReference>
<dbReference type="NCBIfam" id="TIGR02532">
    <property type="entry name" value="IV_pilin_GFxxxE"/>
    <property type="match status" value="1"/>
</dbReference>
<evidence type="ECO:0000313" key="3">
    <source>
        <dbReference type="EMBL" id="EGW21554.1"/>
    </source>
</evidence>
<keyword evidence="1" id="KW-1133">Transmembrane helix</keyword>
<dbReference type="InterPro" id="IPR013362">
    <property type="entry name" value="Pilus_4_PilV"/>
</dbReference>
<feature type="domain" description="Type IV pilin Tt1218-like" evidence="2">
    <location>
        <begin position="33"/>
        <end position="101"/>
    </location>
</feature>
<feature type="transmembrane region" description="Helical" evidence="1">
    <location>
        <begin position="12"/>
        <end position="33"/>
    </location>
</feature>
<organism evidence="3 4">
    <name type="scientific">Methylobacter tundripaludum (strain ATCC BAA-1195 / DSM 17260 / SV96)</name>
    <dbReference type="NCBI Taxonomy" id="697282"/>
    <lineage>
        <taxon>Bacteria</taxon>
        <taxon>Pseudomonadati</taxon>
        <taxon>Pseudomonadota</taxon>
        <taxon>Gammaproteobacteria</taxon>
        <taxon>Methylococcales</taxon>
        <taxon>Methylococcaceae</taxon>
        <taxon>Methylobacter</taxon>
    </lineage>
</organism>
<evidence type="ECO:0000313" key="4">
    <source>
        <dbReference type="Proteomes" id="UP000004664"/>
    </source>
</evidence>
<reference evidence="3 4" key="1">
    <citation type="submission" date="2011-06" db="EMBL/GenBank/DDBJ databases">
        <title>Genomic sequence of Methylobacter tundripaludum SV96.</title>
        <authorList>
            <consortium name="US DOE Joint Genome Institute"/>
            <person name="Lucas S."/>
            <person name="Han J."/>
            <person name="Lapidus A."/>
            <person name="Cheng J.-F."/>
            <person name="Goodwin L."/>
            <person name="Pitluck S."/>
            <person name="Held B."/>
            <person name="Detter J.C."/>
            <person name="Han C."/>
            <person name="Tapia R."/>
            <person name="Land M."/>
            <person name="Hauser L."/>
            <person name="Kyrpides N."/>
            <person name="Ivanova N."/>
            <person name="Ovchinnikova G."/>
            <person name="Pagani I."/>
            <person name="Klotz M.G."/>
            <person name="Dispirito A.A."/>
            <person name="Murrell J.C."/>
            <person name="Dunfield P."/>
            <person name="Kalyuzhnaya M.G."/>
            <person name="Svenning M."/>
            <person name="Trotsenko Y.A."/>
            <person name="Stein L.Y."/>
            <person name="Woyke T."/>
        </authorList>
    </citation>
    <scope>NUCLEOTIDE SEQUENCE [LARGE SCALE GENOMIC DNA]</scope>
    <source>
        <strain evidence="4">ATCC BAA-1195 / DSM 17260 / SV96</strain>
    </source>
</reference>
<dbReference type="AlphaFoldDB" id="G3IUE4"/>
<gene>
    <name evidence="3" type="ORF">Mettu_0320</name>
</gene>